<keyword evidence="2" id="KW-0227">DNA damage</keyword>
<organism evidence="5 6">
    <name type="scientific">Hyaloperonospora arabidopsidis (strain Emoy2)</name>
    <name type="common">Downy mildew agent</name>
    <name type="synonym">Peronospora arabidopsidis</name>
    <dbReference type="NCBI Taxonomy" id="559515"/>
    <lineage>
        <taxon>Eukaryota</taxon>
        <taxon>Sar</taxon>
        <taxon>Stramenopiles</taxon>
        <taxon>Oomycota</taxon>
        <taxon>Peronosporomycetes</taxon>
        <taxon>Peronosporales</taxon>
        <taxon>Peronosporaceae</taxon>
        <taxon>Hyaloperonospora</taxon>
    </lineage>
</organism>
<dbReference type="PANTHER" id="PTHR23196:SF1">
    <property type="entry name" value="PAX-INTERACTING PROTEIN 1"/>
    <property type="match status" value="1"/>
</dbReference>
<evidence type="ECO:0000256" key="3">
    <source>
        <dbReference type="ARBA" id="ARBA00023242"/>
    </source>
</evidence>
<comment type="subcellular location">
    <subcellularLocation>
        <location evidence="1">Nucleus</location>
    </subcellularLocation>
</comment>
<dbReference type="Gene3D" id="3.40.50.10190">
    <property type="entry name" value="BRCT domain"/>
    <property type="match status" value="2"/>
</dbReference>
<dbReference type="GO" id="GO:0005634">
    <property type="term" value="C:nucleus"/>
    <property type="evidence" value="ECO:0007669"/>
    <property type="project" value="UniProtKB-SubCell"/>
</dbReference>
<evidence type="ECO:0000259" key="4">
    <source>
        <dbReference type="PROSITE" id="PS50172"/>
    </source>
</evidence>
<dbReference type="InterPro" id="IPR051579">
    <property type="entry name" value="DDR_Transcriptional_Reg"/>
</dbReference>
<dbReference type="HOGENOM" id="CLU_620336_0_0_1"/>
<dbReference type="Pfam" id="PF16770">
    <property type="entry name" value="RTT107_BRCT_5"/>
    <property type="match status" value="1"/>
</dbReference>
<dbReference type="InterPro" id="IPR036420">
    <property type="entry name" value="BRCT_dom_sf"/>
</dbReference>
<dbReference type="Pfam" id="PF16589">
    <property type="entry name" value="BRCT_2"/>
    <property type="match status" value="1"/>
</dbReference>
<keyword evidence="3" id="KW-0539">Nucleus</keyword>
<dbReference type="AlphaFoldDB" id="M4BT92"/>
<protein>
    <recommendedName>
        <fullName evidence="4">BRCT domain-containing protein</fullName>
    </recommendedName>
</protein>
<proteinExistence type="predicted"/>
<evidence type="ECO:0000256" key="1">
    <source>
        <dbReference type="ARBA" id="ARBA00004123"/>
    </source>
</evidence>
<accession>M4BT92</accession>
<reference evidence="5" key="2">
    <citation type="submission" date="2015-06" db="UniProtKB">
        <authorList>
            <consortium name="EnsemblProtists"/>
        </authorList>
    </citation>
    <scope>IDENTIFICATION</scope>
    <source>
        <strain evidence="5">Emoy2</strain>
    </source>
</reference>
<dbReference type="SUPFAM" id="SSF52113">
    <property type="entry name" value="BRCT domain"/>
    <property type="match status" value="1"/>
</dbReference>
<dbReference type="VEuPathDB" id="FungiDB:HpaG809677"/>
<sequence>MKIGERVRGDDEWSLVISDGLTVDIILVSTKRTRIDFWFDQVSKAVQSARAAAQRKERDNEGCFVIDERGANPSQLKADLAKKKRKISGGSIKTRMTLENEEMSSTMEAVGLCGVNLGNASDKERDELDHSSKVINVEGNSSAAPLATKSNKSFIKSKEVTPIVIPGENSAFAATTPSPAVKTPKSKWLKRKAEDPYDTALMPTQSAPSISADEPMSKIFTPAEHESNDPEVRIVLTGIEPTASIRKKIDSILGAAYEEDVEKATHVLAPQKQFKRTVKMLCGISRCVHVLDVRWLDESARVGASLYERGYCLKDTEAEVKWQFSLQKIMYDYTLDQRQRLFAGHHVFITNHKSVLPPVKDLVKIVECAGGTAVVKGTAGPSDVVISSESALATASVRRALTLANPQRIYSTELILSSILQQQIDFSKNQLGTTSSGSRRRK</sequence>
<dbReference type="InterPro" id="IPR001357">
    <property type="entry name" value="BRCT_dom"/>
</dbReference>
<dbReference type="EnsemblProtists" id="HpaT809677">
    <property type="protein sequence ID" value="HpaP809677"/>
    <property type="gene ID" value="HpaG809677"/>
</dbReference>
<keyword evidence="6" id="KW-1185">Reference proteome</keyword>
<evidence type="ECO:0000256" key="2">
    <source>
        <dbReference type="ARBA" id="ARBA00022763"/>
    </source>
</evidence>
<dbReference type="STRING" id="559515.M4BT92"/>
<dbReference type="PANTHER" id="PTHR23196">
    <property type="entry name" value="PAX TRANSCRIPTION ACTIVATION DOMAIN INTERACTING PROTEIN"/>
    <property type="match status" value="1"/>
</dbReference>
<dbReference type="CDD" id="cd18432">
    <property type="entry name" value="BRCT_PAXIP1_rpt6_like"/>
    <property type="match status" value="1"/>
</dbReference>
<dbReference type="EMBL" id="JH597831">
    <property type="status" value="NOT_ANNOTATED_CDS"/>
    <property type="molecule type" value="Genomic_DNA"/>
</dbReference>
<evidence type="ECO:0000313" key="5">
    <source>
        <dbReference type="EnsemblProtists" id="HpaP809677"/>
    </source>
</evidence>
<dbReference type="eggNOG" id="KOG2043">
    <property type="taxonomic scope" value="Eukaryota"/>
</dbReference>
<evidence type="ECO:0000313" key="6">
    <source>
        <dbReference type="Proteomes" id="UP000011713"/>
    </source>
</evidence>
<dbReference type="InParanoid" id="M4BT92"/>
<feature type="domain" description="BRCT" evidence="4">
    <location>
        <begin position="253"/>
        <end position="313"/>
    </location>
</feature>
<reference evidence="6" key="1">
    <citation type="journal article" date="2010" name="Science">
        <title>Signatures of adaptation to obligate biotrophy in the Hyaloperonospora arabidopsidis genome.</title>
        <authorList>
            <person name="Baxter L."/>
            <person name="Tripathy S."/>
            <person name="Ishaque N."/>
            <person name="Boot N."/>
            <person name="Cabral A."/>
            <person name="Kemen E."/>
            <person name="Thines M."/>
            <person name="Ah-Fong A."/>
            <person name="Anderson R."/>
            <person name="Badejoko W."/>
            <person name="Bittner-Eddy P."/>
            <person name="Boore J.L."/>
            <person name="Chibucos M.C."/>
            <person name="Coates M."/>
            <person name="Dehal P."/>
            <person name="Delehaunty K."/>
            <person name="Dong S."/>
            <person name="Downton P."/>
            <person name="Dumas B."/>
            <person name="Fabro G."/>
            <person name="Fronick C."/>
            <person name="Fuerstenberg S.I."/>
            <person name="Fulton L."/>
            <person name="Gaulin E."/>
            <person name="Govers F."/>
            <person name="Hughes L."/>
            <person name="Humphray S."/>
            <person name="Jiang R.H."/>
            <person name="Judelson H."/>
            <person name="Kamoun S."/>
            <person name="Kyung K."/>
            <person name="Meijer H."/>
            <person name="Minx P."/>
            <person name="Morris P."/>
            <person name="Nelson J."/>
            <person name="Phuntumart V."/>
            <person name="Qutob D."/>
            <person name="Rehmany A."/>
            <person name="Rougon-Cardoso A."/>
            <person name="Ryden P."/>
            <person name="Torto-Alalibo T."/>
            <person name="Studholme D."/>
            <person name="Wang Y."/>
            <person name="Win J."/>
            <person name="Wood J."/>
            <person name="Clifton S.W."/>
            <person name="Rogers J."/>
            <person name="Van den Ackerveken G."/>
            <person name="Jones J.D."/>
            <person name="McDowell J.M."/>
            <person name="Beynon J."/>
            <person name="Tyler B.M."/>
        </authorList>
    </citation>
    <scope>NUCLEOTIDE SEQUENCE [LARGE SCALE GENOMIC DNA]</scope>
    <source>
        <strain evidence="6">Emoy2</strain>
    </source>
</reference>
<dbReference type="Proteomes" id="UP000011713">
    <property type="component" value="Unassembled WGS sequence"/>
</dbReference>
<dbReference type="PROSITE" id="PS50172">
    <property type="entry name" value="BRCT"/>
    <property type="match status" value="2"/>
</dbReference>
<name>M4BT92_HYAAE</name>
<dbReference type="GO" id="GO:0006974">
    <property type="term" value="P:DNA damage response"/>
    <property type="evidence" value="ECO:0007669"/>
    <property type="project" value="UniProtKB-KW"/>
</dbReference>
<feature type="domain" description="BRCT" evidence="4">
    <location>
        <begin position="337"/>
        <end position="424"/>
    </location>
</feature>